<evidence type="ECO:0000313" key="3">
    <source>
        <dbReference type="Proteomes" id="UP000828390"/>
    </source>
</evidence>
<dbReference type="AlphaFoldDB" id="A0A9D4EGB5"/>
<feature type="compositionally biased region" description="Basic and acidic residues" evidence="1">
    <location>
        <begin position="26"/>
        <end position="36"/>
    </location>
</feature>
<gene>
    <name evidence="2" type="ORF">DPMN_180632</name>
</gene>
<dbReference type="Proteomes" id="UP000828390">
    <property type="component" value="Unassembled WGS sequence"/>
</dbReference>
<feature type="region of interest" description="Disordered" evidence="1">
    <location>
        <begin position="26"/>
        <end position="60"/>
    </location>
</feature>
<feature type="compositionally biased region" description="Basic and acidic residues" evidence="1">
    <location>
        <begin position="51"/>
        <end position="60"/>
    </location>
</feature>
<evidence type="ECO:0000313" key="2">
    <source>
        <dbReference type="EMBL" id="KAH3779153.1"/>
    </source>
</evidence>
<comment type="caution">
    <text evidence="2">The sequence shown here is derived from an EMBL/GenBank/DDBJ whole genome shotgun (WGS) entry which is preliminary data.</text>
</comment>
<organism evidence="2 3">
    <name type="scientific">Dreissena polymorpha</name>
    <name type="common">Zebra mussel</name>
    <name type="synonym">Mytilus polymorpha</name>
    <dbReference type="NCBI Taxonomy" id="45954"/>
    <lineage>
        <taxon>Eukaryota</taxon>
        <taxon>Metazoa</taxon>
        <taxon>Spiralia</taxon>
        <taxon>Lophotrochozoa</taxon>
        <taxon>Mollusca</taxon>
        <taxon>Bivalvia</taxon>
        <taxon>Autobranchia</taxon>
        <taxon>Heteroconchia</taxon>
        <taxon>Euheterodonta</taxon>
        <taxon>Imparidentia</taxon>
        <taxon>Neoheterodontei</taxon>
        <taxon>Myida</taxon>
        <taxon>Dreissenoidea</taxon>
        <taxon>Dreissenidae</taxon>
        <taxon>Dreissena</taxon>
    </lineage>
</organism>
<evidence type="ECO:0000256" key="1">
    <source>
        <dbReference type="SAM" id="MobiDB-lite"/>
    </source>
</evidence>
<dbReference type="EMBL" id="JAIWYP010000009">
    <property type="protein sequence ID" value="KAH3779153.1"/>
    <property type="molecule type" value="Genomic_DNA"/>
</dbReference>
<reference evidence="2" key="1">
    <citation type="journal article" date="2019" name="bioRxiv">
        <title>The Genome of the Zebra Mussel, Dreissena polymorpha: A Resource for Invasive Species Research.</title>
        <authorList>
            <person name="McCartney M.A."/>
            <person name="Auch B."/>
            <person name="Kono T."/>
            <person name="Mallez S."/>
            <person name="Zhang Y."/>
            <person name="Obille A."/>
            <person name="Becker A."/>
            <person name="Abrahante J.E."/>
            <person name="Garbe J."/>
            <person name="Badalamenti J.P."/>
            <person name="Herman A."/>
            <person name="Mangelson H."/>
            <person name="Liachko I."/>
            <person name="Sullivan S."/>
            <person name="Sone E.D."/>
            <person name="Koren S."/>
            <person name="Silverstein K.A.T."/>
            <person name="Beckman K.B."/>
            <person name="Gohl D.M."/>
        </authorList>
    </citation>
    <scope>NUCLEOTIDE SEQUENCE</scope>
    <source>
        <strain evidence="2">Duluth1</strain>
        <tissue evidence="2">Whole animal</tissue>
    </source>
</reference>
<keyword evidence="3" id="KW-1185">Reference proteome</keyword>
<protein>
    <submittedName>
        <fullName evidence="2">Uncharacterized protein</fullName>
    </submittedName>
</protein>
<reference evidence="2" key="2">
    <citation type="submission" date="2020-11" db="EMBL/GenBank/DDBJ databases">
        <authorList>
            <person name="McCartney M.A."/>
            <person name="Auch B."/>
            <person name="Kono T."/>
            <person name="Mallez S."/>
            <person name="Becker A."/>
            <person name="Gohl D.M."/>
            <person name="Silverstein K.A.T."/>
            <person name="Koren S."/>
            <person name="Bechman K.B."/>
            <person name="Herman A."/>
            <person name="Abrahante J.E."/>
            <person name="Garbe J."/>
        </authorList>
    </citation>
    <scope>NUCLEOTIDE SEQUENCE</scope>
    <source>
        <strain evidence="2">Duluth1</strain>
        <tissue evidence="2">Whole animal</tissue>
    </source>
</reference>
<name>A0A9D4EGB5_DREPO</name>
<sequence>MGTIEWEWNRDNGIYRGVREHREGELYKGKRTERRGTVQGEGNRNKGNYRVGREQREREL</sequence>
<accession>A0A9D4EGB5</accession>
<proteinExistence type="predicted"/>